<evidence type="ECO:0000256" key="2">
    <source>
        <dbReference type="SAM" id="MobiDB-lite"/>
    </source>
</evidence>
<dbReference type="SMART" id="SM00355">
    <property type="entry name" value="ZnF_C2H2"/>
    <property type="match status" value="2"/>
</dbReference>
<evidence type="ECO:0000256" key="1">
    <source>
        <dbReference type="PROSITE-ProRule" id="PRU00042"/>
    </source>
</evidence>
<feature type="domain" description="C2H2-type" evidence="3">
    <location>
        <begin position="183"/>
        <end position="207"/>
    </location>
</feature>
<feature type="region of interest" description="Disordered" evidence="2">
    <location>
        <begin position="149"/>
        <end position="180"/>
    </location>
</feature>
<keyword evidence="1" id="KW-0479">Metal-binding</keyword>
<evidence type="ECO:0000313" key="4">
    <source>
        <dbReference type="EMBL" id="KAK4033522.1"/>
    </source>
</evidence>
<feature type="compositionally biased region" description="Gly residues" evidence="2">
    <location>
        <begin position="302"/>
        <end position="313"/>
    </location>
</feature>
<keyword evidence="1" id="KW-0863">Zinc-finger</keyword>
<keyword evidence="1" id="KW-0862">Zinc</keyword>
<name>A0AAN6SN72_9PEZI</name>
<dbReference type="GO" id="GO:0008270">
    <property type="term" value="F:zinc ion binding"/>
    <property type="evidence" value="ECO:0007669"/>
    <property type="project" value="UniProtKB-KW"/>
</dbReference>
<dbReference type="Gene3D" id="3.30.160.60">
    <property type="entry name" value="Classic Zinc Finger"/>
    <property type="match status" value="1"/>
</dbReference>
<evidence type="ECO:0000259" key="3">
    <source>
        <dbReference type="PROSITE" id="PS50157"/>
    </source>
</evidence>
<reference evidence="5" key="1">
    <citation type="journal article" date="2023" name="Mol. Phylogenet. Evol.">
        <title>Genome-scale phylogeny and comparative genomics of the fungal order Sordariales.</title>
        <authorList>
            <person name="Hensen N."/>
            <person name="Bonometti L."/>
            <person name="Westerberg I."/>
            <person name="Brannstrom I.O."/>
            <person name="Guillou S."/>
            <person name="Cros-Aarteil S."/>
            <person name="Calhoun S."/>
            <person name="Haridas S."/>
            <person name="Kuo A."/>
            <person name="Mondo S."/>
            <person name="Pangilinan J."/>
            <person name="Riley R."/>
            <person name="LaButti K."/>
            <person name="Andreopoulos B."/>
            <person name="Lipzen A."/>
            <person name="Chen C."/>
            <person name="Yan M."/>
            <person name="Daum C."/>
            <person name="Ng V."/>
            <person name="Clum A."/>
            <person name="Steindorff A."/>
            <person name="Ohm R.A."/>
            <person name="Martin F."/>
            <person name="Silar P."/>
            <person name="Natvig D.O."/>
            <person name="Lalanne C."/>
            <person name="Gautier V."/>
            <person name="Ament-Velasquez S.L."/>
            <person name="Kruys A."/>
            <person name="Hutchinson M.I."/>
            <person name="Powell A.J."/>
            <person name="Barry K."/>
            <person name="Miller A.N."/>
            <person name="Grigoriev I.V."/>
            <person name="Debuchy R."/>
            <person name="Gladieux P."/>
            <person name="Hiltunen Thoren M."/>
            <person name="Johannesson H."/>
        </authorList>
    </citation>
    <scope>NUCLEOTIDE SEQUENCE [LARGE SCALE GENOMIC DNA]</scope>
    <source>
        <strain evidence="5">CBS 284.82</strain>
    </source>
</reference>
<feature type="region of interest" description="Disordered" evidence="2">
    <location>
        <begin position="279"/>
        <end position="324"/>
    </location>
</feature>
<feature type="compositionally biased region" description="Low complexity" evidence="2">
    <location>
        <begin position="156"/>
        <end position="180"/>
    </location>
</feature>
<evidence type="ECO:0000313" key="5">
    <source>
        <dbReference type="Proteomes" id="UP001303115"/>
    </source>
</evidence>
<dbReference type="PROSITE" id="PS50157">
    <property type="entry name" value="ZINC_FINGER_C2H2_2"/>
    <property type="match status" value="1"/>
</dbReference>
<feature type="region of interest" description="Disordered" evidence="2">
    <location>
        <begin position="1"/>
        <end position="30"/>
    </location>
</feature>
<organism evidence="4 5">
    <name type="scientific">Parachaetomium inaequale</name>
    <dbReference type="NCBI Taxonomy" id="2588326"/>
    <lineage>
        <taxon>Eukaryota</taxon>
        <taxon>Fungi</taxon>
        <taxon>Dikarya</taxon>
        <taxon>Ascomycota</taxon>
        <taxon>Pezizomycotina</taxon>
        <taxon>Sordariomycetes</taxon>
        <taxon>Sordariomycetidae</taxon>
        <taxon>Sordariales</taxon>
        <taxon>Chaetomiaceae</taxon>
        <taxon>Parachaetomium</taxon>
    </lineage>
</organism>
<sequence length="324" mass="34575">MPHFPEMSPQDPVYDAFGAEGLPTNAPTNAPPMLQAPFSVALGYPPMGSDFTSALNGSPVEPFTEDADLYMAFQTNLYTESTDLSWAVPPADNTAAMDPFSNTLGLDTDLFSGLDFDLWPKVANPYTPPGSASPATPVYDTMFFPVNHNPPPSPLTPVSQPRTSATPESASPAAADPSLPQTLPCSNASCPAVFPTLSALRKHERKHRTSFHCPIPGDGGKPPNNKRCTQGFLDARALHRHLWTQHKEYARAHNLPSEQVRCPVCAYTGRGDNVARHVRQRHGEGGAKSNSNSKGRGRKGTHLGGRGEGGSGDGLRAIQPGPSC</sequence>
<protein>
    <submittedName>
        <fullName evidence="4">Zinc finger protein zas1</fullName>
    </submittedName>
</protein>
<dbReference type="AlphaFoldDB" id="A0AAN6SN72"/>
<dbReference type="InterPro" id="IPR013087">
    <property type="entry name" value="Znf_C2H2_type"/>
</dbReference>
<dbReference type="PROSITE" id="PS00028">
    <property type="entry name" value="ZINC_FINGER_C2H2_1"/>
    <property type="match status" value="1"/>
</dbReference>
<accession>A0AAN6SN72</accession>
<dbReference type="Proteomes" id="UP001303115">
    <property type="component" value="Unassembled WGS sequence"/>
</dbReference>
<dbReference type="EMBL" id="MU854524">
    <property type="protein sequence ID" value="KAK4033522.1"/>
    <property type="molecule type" value="Genomic_DNA"/>
</dbReference>
<comment type="caution">
    <text evidence="4">The sequence shown here is derived from an EMBL/GenBank/DDBJ whole genome shotgun (WGS) entry which is preliminary data.</text>
</comment>
<gene>
    <name evidence="4" type="ORF">C8A01DRAFT_40000</name>
</gene>
<proteinExistence type="predicted"/>
<keyword evidence="5" id="KW-1185">Reference proteome</keyword>